<dbReference type="GO" id="GO:0003700">
    <property type="term" value="F:DNA-binding transcription factor activity"/>
    <property type="evidence" value="ECO:0007669"/>
    <property type="project" value="InterPro"/>
</dbReference>
<dbReference type="InterPro" id="IPR055166">
    <property type="entry name" value="Transc_reg_Sar_Rot_HTH"/>
</dbReference>
<organism evidence="5">
    <name type="scientific">freshwater metagenome</name>
    <dbReference type="NCBI Taxonomy" id="449393"/>
    <lineage>
        <taxon>unclassified sequences</taxon>
        <taxon>metagenomes</taxon>
        <taxon>ecological metagenomes</taxon>
    </lineage>
</organism>
<dbReference type="PROSITE" id="PS50995">
    <property type="entry name" value="HTH_MARR_2"/>
    <property type="match status" value="1"/>
</dbReference>
<dbReference type="InterPro" id="IPR039422">
    <property type="entry name" value="MarR/SlyA-like"/>
</dbReference>
<keyword evidence="2" id="KW-0238">DNA-binding</keyword>
<evidence type="ECO:0000256" key="3">
    <source>
        <dbReference type="ARBA" id="ARBA00023163"/>
    </source>
</evidence>
<dbReference type="PRINTS" id="PR00598">
    <property type="entry name" value="HTHMARR"/>
</dbReference>
<accession>A0A6J6HM90</accession>
<reference evidence="5" key="1">
    <citation type="submission" date="2020-05" db="EMBL/GenBank/DDBJ databases">
        <authorList>
            <person name="Chiriac C."/>
            <person name="Salcher M."/>
            <person name="Ghai R."/>
            <person name="Kavagutti S V."/>
        </authorList>
    </citation>
    <scope>NUCLEOTIDE SEQUENCE</scope>
</reference>
<sequence>MAGAHTLRETERHVDERLAGMDIDFQAMAVTSNLFRAASSVRNHLERSVLAAHDLSWSAFVVLWVVWIWQNIETREIAAEAGFSKATLTGVLNTLEKRGLSSRRRSKDDGRLVIVSMTSKGRKLMEQLFPLFNLQEQFVASALAGKSQQTVADGLRSITELMEAPKES</sequence>
<dbReference type="InterPro" id="IPR036388">
    <property type="entry name" value="WH-like_DNA-bd_sf"/>
</dbReference>
<protein>
    <submittedName>
        <fullName evidence="5">Unannotated protein</fullName>
    </submittedName>
</protein>
<evidence type="ECO:0000256" key="1">
    <source>
        <dbReference type="ARBA" id="ARBA00023015"/>
    </source>
</evidence>
<feature type="domain" description="HTH marR-type" evidence="4">
    <location>
        <begin position="27"/>
        <end position="160"/>
    </location>
</feature>
<dbReference type="AlphaFoldDB" id="A0A6J6HM90"/>
<dbReference type="Pfam" id="PF22381">
    <property type="entry name" value="Staph_reg_Sar_Rot"/>
    <property type="match status" value="1"/>
</dbReference>
<name>A0A6J6HM90_9ZZZZ</name>
<dbReference type="GO" id="GO:0006950">
    <property type="term" value="P:response to stress"/>
    <property type="evidence" value="ECO:0007669"/>
    <property type="project" value="TreeGrafter"/>
</dbReference>
<keyword evidence="1" id="KW-0805">Transcription regulation</keyword>
<dbReference type="SUPFAM" id="SSF46785">
    <property type="entry name" value="Winged helix' DNA-binding domain"/>
    <property type="match status" value="1"/>
</dbReference>
<dbReference type="Gene3D" id="1.10.10.10">
    <property type="entry name" value="Winged helix-like DNA-binding domain superfamily/Winged helix DNA-binding domain"/>
    <property type="match status" value="1"/>
</dbReference>
<evidence type="ECO:0000313" key="5">
    <source>
        <dbReference type="EMBL" id="CAB4613633.1"/>
    </source>
</evidence>
<dbReference type="PANTHER" id="PTHR33164">
    <property type="entry name" value="TRANSCRIPTIONAL REGULATOR, MARR FAMILY"/>
    <property type="match status" value="1"/>
</dbReference>
<dbReference type="GO" id="GO:0003677">
    <property type="term" value="F:DNA binding"/>
    <property type="evidence" value="ECO:0007669"/>
    <property type="project" value="UniProtKB-KW"/>
</dbReference>
<proteinExistence type="predicted"/>
<gene>
    <name evidence="5" type="ORF">UFOPK1843_00987</name>
</gene>
<dbReference type="EMBL" id="CAEZUR010000087">
    <property type="protein sequence ID" value="CAB4613633.1"/>
    <property type="molecule type" value="Genomic_DNA"/>
</dbReference>
<evidence type="ECO:0000256" key="2">
    <source>
        <dbReference type="ARBA" id="ARBA00023125"/>
    </source>
</evidence>
<dbReference type="PANTHER" id="PTHR33164:SF89">
    <property type="entry name" value="MARR FAMILY REGULATORY PROTEIN"/>
    <property type="match status" value="1"/>
</dbReference>
<evidence type="ECO:0000259" key="4">
    <source>
        <dbReference type="PROSITE" id="PS50995"/>
    </source>
</evidence>
<keyword evidence="3" id="KW-0804">Transcription</keyword>
<dbReference type="InterPro" id="IPR036390">
    <property type="entry name" value="WH_DNA-bd_sf"/>
</dbReference>
<dbReference type="SMART" id="SM00347">
    <property type="entry name" value="HTH_MARR"/>
    <property type="match status" value="1"/>
</dbReference>
<dbReference type="InterPro" id="IPR000835">
    <property type="entry name" value="HTH_MarR-typ"/>
</dbReference>